<evidence type="ECO:0000313" key="3">
    <source>
        <dbReference type="Proteomes" id="UP000230837"/>
    </source>
</evidence>
<dbReference type="InterPro" id="IPR036515">
    <property type="entry name" value="Transposase_17_sf"/>
</dbReference>
<organism evidence="2 3">
    <name type="scientific">Candidatus Kaiserbacteria bacterium CG_4_8_14_3_um_filter_38_9</name>
    <dbReference type="NCBI Taxonomy" id="1974599"/>
    <lineage>
        <taxon>Bacteria</taxon>
        <taxon>Candidatus Kaiseribacteriota</taxon>
    </lineage>
</organism>
<proteinExistence type="predicted"/>
<dbReference type="PANTHER" id="PTHR34322">
    <property type="entry name" value="TRANSPOSASE, Y1_TNP DOMAIN-CONTAINING"/>
    <property type="match status" value="1"/>
</dbReference>
<reference evidence="3" key="1">
    <citation type="submission" date="2017-09" db="EMBL/GenBank/DDBJ databases">
        <title>Depth-based differentiation of microbial function through sediment-hosted aquifers and enrichment of novel symbionts in the deep terrestrial subsurface.</title>
        <authorList>
            <person name="Probst A.J."/>
            <person name="Ladd B."/>
            <person name="Jarett J.K."/>
            <person name="Geller-Mcgrath D.E."/>
            <person name="Sieber C.M.K."/>
            <person name="Emerson J.B."/>
            <person name="Anantharaman K."/>
            <person name="Thomas B.C."/>
            <person name="Malmstrom R."/>
            <person name="Stieglmeier M."/>
            <person name="Klingl A."/>
            <person name="Woyke T."/>
            <person name="Ryan C.M."/>
            <person name="Banfield J.F."/>
        </authorList>
    </citation>
    <scope>NUCLEOTIDE SEQUENCE [LARGE SCALE GENOMIC DNA]</scope>
</reference>
<sequence length="166" mass="19316">LVSVGAYCLMPNHFHILLTPLVDDGVSKFMGKLCTSYSMYFNKKYKRTGALFQGMFQAQWANTDEYLKYLYSYIHLNPVKLIDPTWKEEGIKNSEVAFTYASSYQYSSLSDYLGAIRQINDILTPTLFPEYFSTHLNIKKELLEWINFQLPTGRESQTLKSDFKQN</sequence>
<dbReference type="GO" id="GO:0006313">
    <property type="term" value="P:DNA transposition"/>
    <property type="evidence" value="ECO:0007669"/>
    <property type="project" value="InterPro"/>
</dbReference>
<protein>
    <recommendedName>
        <fullName evidence="1">Transposase IS200-like domain-containing protein</fullName>
    </recommendedName>
</protein>
<dbReference type="InterPro" id="IPR002686">
    <property type="entry name" value="Transposase_17"/>
</dbReference>
<evidence type="ECO:0000313" key="2">
    <source>
        <dbReference type="EMBL" id="PIW97170.1"/>
    </source>
</evidence>
<dbReference type="Proteomes" id="UP000230837">
    <property type="component" value="Unassembled WGS sequence"/>
</dbReference>
<feature type="domain" description="Transposase IS200-like" evidence="1">
    <location>
        <begin position="2"/>
        <end position="77"/>
    </location>
</feature>
<accession>A0A2M7IPG4</accession>
<dbReference type="GO" id="GO:0004803">
    <property type="term" value="F:transposase activity"/>
    <property type="evidence" value="ECO:0007669"/>
    <property type="project" value="InterPro"/>
</dbReference>
<name>A0A2M7IPG4_9BACT</name>
<dbReference type="AlphaFoldDB" id="A0A2M7IPG4"/>
<feature type="non-terminal residue" evidence="2">
    <location>
        <position position="1"/>
    </location>
</feature>
<dbReference type="EMBL" id="PFHR01000063">
    <property type="protein sequence ID" value="PIW97170.1"/>
    <property type="molecule type" value="Genomic_DNA"/>
</dbReference>
<comment type="caution">
    <text evidence="2">The sequence shown here is derived from an EMBL/GenBank/DDBJ whole genome shotgun (WGS) entry which is preliminary data.</text>
</comment>
<dbReference type="Pfam" id="PF01797">
    <property type="entry name" value="Y1_Tnp"/>
    <property type="match status" value="1"/>
</dbReference>
<dbReference type="GO" id="GO:0003677">
    <property type="term" value="F:DNA binding"/>
    <property type="evidence" value="ECO:0007669"/>
    <property type="project" value="InterPro"/>
</dbReference>
<dbReference type="PANTHER" id="PTHR34322:SF2">
    <property type="entry name" value="TRANSPOSASE IS200-LIKE DOMAIN-CONTAINING PROTEIN"/>
    <property type="match status" value="1"/>
</dbReference>
<dbReference type="SUPFAM" id="SSF143422">
    <property type="entry name" value="Transposase IS200-like"/>
    <property type="match status" value="1"/>
</dbReference>
<gene>
    <name evidence="2" type="ORF">COZ82_01040</name>
</gene>
<dbReference type="Gene3D" id="3.30.70.1290">
    <property type="entry name" value="Transposase IS200-like"/>
    <property type="match status" value="1"/>
</dbReference>
<dbReference type="SMART" id="SM01321">
    <property type="entry name" value="Y1_Tnp"/>
    <property type="match status" value="1"/>
</dbReference>
<evidence type="ECO:0000259" key="1">
    <source>
        <dbReference type="SMART" id="SM01321"/>
    </source>
</evidence>